<proteinExistence type="predicted"/>
<gene>
    <name evidence="2" type="ORF">UFOVP706_40</name>
</gene>
<accession>A0A6J5NGM5</accession>
<evidence type="ECO:0000256" key="1">
    <source>
        <dbReference type="SAM" id="Phobius"/>
    </source>
</evidence>
<name>A0A6J5NGM5_9CAUD</name>
<keyword evidence="1" id="KW-0812">Transmembrane</keyword>
<protein>
    <submittedName>
        <fullName evidence="2">Uncharacterized protein</fullName>
    </submittedName>
</protein>
<evidence type="ECO:0000313" key="2">
    <source>
        <dbReference type="EMBL" id="CAB4158920.1"/>
    </source>
</evidence>
<sequence>METPINVPVFIAVMWITHFALRAFLRKAELEELKRIATGQQLYVSEAFATVMAQRRAREAIVSAYVGVSIGLGACALLVWLIG</sequence>
<reference evidence="2" key="1">
    <citation type="submission" date="2020-04" db="EMBL/GenBank/DDBJ databases">
        <authorList>
            <person name="Chiriac C."/>
            <person name="Salcher M."/>
            <person name="Ghai R."/>
            <person name="Kavagutti S V."/>
        </authorList>
    </citation>
    <scope>NUCLEOTIDE SEQUENCE</scope>
</reference>
<feature type="transmembrane region" description="Helical" evidence="1">
    <location>
        <begin position="6"/>
        <end position="25"/>
    </location>
</feature>
<dbReference type="EMBL" id="LR796682">
    <property type="protein sequence ID" value="CAB4158920.1"/>
    <property type="molecule type" value="Genomic_DNA"/>
</dbReference>
<feature type="transmembrane region" description="Helical" evidence="1">
    <location>
        <begin position="62"/>
        <end position="82"/>
    </location>
</feature>
<organism evidence="2">
    <name type="scientific">uncultured Caudovirales phage</name>
    <dbReference type="NCBI Taxonomy" id="2100421"/>
    <lineage>
        <taxon>Viruses</taxon>
        <taxon>Duplodnaviria</taxon>
        <taxon>Heunggongvirae</taxon>
        <taxon>Uroviricota</taxon>
        <taxon>Caudoviricetes</taxon>
        <taxon>Peduoviridae</taxon>
        <taxon>Maltschvirus</taxon>
        <taxon>Maltschvirus maltsch</taxon>
    </lineage>
</organism>
<keyword evidence="1" id="KW-0472">Membrane</keyword>
<keyword evidence="1" id="KW-1133">Transmembrane helix</keyword>